<dbReference type="RefSeq" id="WP_103131232.1">
    <property type="nucleotide sequence ID" value="NZ_BFAG01000020.1"/>
</dbReference>
<sequence>MSLQPHTRKLTPEDAAHFLRRTAFGATDAQIRALVGRDAREVAREALSFGMDLAPGNPFDPTQGTRPGAAAQLARGAWLYEMLYGPHPLRERLALTWSNHFVIGTDKVKNAPMLTGYLALLRRHAATTDFAAFALDVARHPAMLRYLDNDQNRKGKPNENFSRELLELFTTGLGTPAQPNYTEQDVHEGARALTGWTYEGGRGNKNFLEEPRFVSRPNLHDTGSKTYLGQSGNLSGEDIVRIAATRPQTAAFVSRKLHRAFVADTPDEGAVAASAETWRRTNGNVRAVLEELLSSEVFYTRRAAIIRSPVEFVVGAVRTLGQPRLDAKQMLNLVQTASKMGQLLLQPDTVKGWDGGREWINDSALLTRMQLAAALTLGAKAPTLEKPPTALALLGTERSPLQAALDGLNPKQRTYLTLISPEFQLA</sequence>
<comment type="caution">
    <text evidence="1">The sequence shown here is derived from an EMBL/GenBank/DDBJ whole genome shotgun (WGS) entry which is preliminary data.</text>
</comment>
<dbReference type="Pfam" id="PF08811">
    <property type="entry name" value="DUF1800"/>
    <property type="match status" value="1"/>
</dbReference>
<dbReference type="AlphaFoldDB" id="A0A2I9E2E5"/>
<proteinExistence type="predicted"/>
<evidence type="ECO:0008006" key="3">
    <source>
        <dbReference type="Google" id="ProtNLM"/>
    </source>
</evidence>
<reference evidence="2" key="1">
    <citation type="submission" date="2018-01" db="EMBL/GenBank/DDBJ databases">
        <title>Draft Genome Sequence of the Radioresistant Bacterium Deinococcus aerius TR0125, Isolated from the Higher Atmosphere above Japan.</title>
        <authorList>
            <person name="Satoh K."/>
            <person name="Arai H."/>
            <person name="Sanzen T."/>
            <person name="Kawaguchi Y."/>
            <person name="Hayashi H."/>
            <person name="Yokobori S."/>
            <person name="Yamagishi A."/>
            <person name="Oono Y."/>
            <person name="Narumi I."/>
        </authorList>
    </citation>
    <scope>NUCLEOTIDE SEQUENCE [LARGE SCALE GENOMIC DNA]</scope>
    <source>
        <strain evidence="2">TR0125</strain>
    </source>
</reference>
<dbReference type="Proteomes" id="UP000236569">
    <property type="component" value="Unassembled WGS sequence"/>
</dbReference>
<evidence type="ECO:0000313" key="2">
    <source>
        <dbReference type="Proteomes" id="UP000236569"/>
    </source>
</evidence>
<keyword evidence="2" id="KW-1185">Reference proteome</keyword>
<protein>
    <recommendedName>
        <fullName evidence="3">DUF1800 domain-containing protein</fullName>
    </recommendedName>
</protein>
<name>A0A2I9E2E5_9DEIO</name>
<accession>A0A2I9E2E5</accession>
<gene>
    <name evidence="1" type="ORF">DAERI_200002</name>
</gene>
<organism evidence="1 2">
    <name type="scientific">Deinococcus aerius</name>
    <dbReference type="NCBI Taxonomy" id="200253"/>
    <lineage>
        <taxon>Bacteria</taxon>
        <taxon>Thermotogati</taxon>
        <taxon>Deinococcota</taxon>
        <taxon>Deinococci</taxon>
        <taxon>Deinococcales</taxon>
        <taxon>Deinococcaceae</taxon>
        <taxon>Deinococcus</taxon>
    </lineage>
</organism>
<dbReference type="InterPro" id="IPR014917">
    <property type="entry name" value="DUF1800"/>
</dbReference>
<dbReference type="EMBL" id="BFAG01000020">
    <property type="protein sequence ID" value="GBF07945.1"/>
    <property type="molecule type" value="Genomic_DNA"/>
</dbReference>
<dbReference type="OrthoDB" id="9772295at2"/>
<evidence type="ECO:0000313" key="1">
    <source>
        <dbReference type="EMBL" id="GBF07945.1"/>
    </source>
</evidence>